<keyword evidence="2" id="KW-1185">Reference proteome</keyword>
<sequence length="567" mass="62993">MQLTRIDATNSKGEKVTTSTKYPLDYSGVTASDNISAGVRNLQLKNVLNAPLETTTYKSNSDGTGQRMIASKFTGYKSIDPAVDKMYEIDNAAGLTNFVQSNVTAGAIAIDSRYNAKLSYNSYEAFYKLPVEVQKVEDKKQSFLWGYRGLYPIANVDNTDITQIAYTSFEGDAAGSWTIPGSPRNTLNFHTGVYSYALADGSVSRSSLSASKIYLLSFWFKNDMPQPAVSVSAGGSSADQNKDRVVNGWKYKEFRLTNATSVQLSQGSGNCLIDEVRVHPVEAVMLSYTFDPLVGMTSQTDANSRTTYYEFDTFGRLELVRDQYRNILKKYCYSYSGQLVSCTYDINPQWQSTGETRCKPCDANPSYTSNILQNRERDINPQSPTYNTYRWVDAGTSATCATAAWQNTATAVRCKKNASNQNTGEQEQEQRDMNPCSSTYNQTRWVITGTNTTACPLPVQTVYAKITYNNLIDDGLTSSANYYINFYSNSNCTSPVSVSNLTVNYKRDWNYCDGTKGITYNYSVLCNGNQMSLGRLTQSQHDGQHCWNFVFTVTAGTGYLVCGMPIE</sequence>
<evidence type="ECO:0000313" key="2">
    <source>
        <dbReference type="Proteomes" id="UP000031408"/>
    </source>
</evidence>
<comment type="caution">
    <text evidence="1">The sequence shown here is derived from an EMBL/GenBank/DDBJ whole genome shotgun (WGS) entry which is preliminary data.</text>
</comment>
<accession>A0A0C1ILL0</accession>
<name>A0A0C1ILL0_9BACT</name>
<evidence type="ECO:0000313" key="1">
    <source>
        <dbReference type="EMBL" id="KIC91309.1"/>
    </source>
</evidence>
<protein>
    <submittedName>
        <fullName evidence="1">Uncharacterized protein</fullName>
    </submittedName>
</protein>
<dbReference type="OrthoDB" id="680656at2"/>
<gene>
    <name evidence="1" type="ORF">OI18_22420</name>
</gene>
<dbReference type="EMBL" id="JSVC01000041">
    <property type="protein sequence ID" value="KIC91309.1"/>
    <property type="molecule type" value="Genomic_DNA"/>
</dbReference>
<dbReference type="AlphaFoldDB" id="A0A0C1ILL0"/>
<organism evidence="1 2">
    <name type="scientific">Flavihumibacter solisilvae</name>
    <dbReference type="NCBI Taxonomy" id="1349421"/>
    <lineage>
        <taxon>Bacteria</taxon>
        <taxon>Pseudomonadati</taxon>
        <taxon>Bacteroidota</taxon>
        <taxon>Chitinophagia</taxon>
        <taxon>Chitinophagales</taxon>
        <taxon>Chitinophagaceae</taxon>
        <taxon>Flavihumibacter</taxon>
    </lineage>
</organism>
<dbReference type="STRING" id="1349421.OI18_22420"/>
<reference evidence="1 2" key="1">
    <citation type="submission" date="2014-11" db="EMBL/GenBank/DDBJ databases">
        <title>Genome sequence of Flavihumibacter solisilvae 3-3.</title>
        <authorList>
            <person name="Zhou G."/>
            <person name="Li M."/>
            <person name="Wang G."/>
        </authorList>
    </citation>
    <scope>NUCLEOTIDE SEQUENCE [LARGE SCALE GENOMIC DNA]</scope>
    <source>
        <strain evidence="1 2">3-3</strain>
    </source>
</reference>
<proteinExistence type="predicted"/>
<dbReference type="Proteomes" id="UP000031408">
    <property type="component" value="Unassembled WGS sequence"/>
</dbReference>